<evidence type="ECO:0000313" key="2">
    <source>
        <dbReference type="EMBL" id="KAF3493856.1"/>
    </source>
</evidence>
<feature type="compositionally biased region" description="Polar residues" evidence="1">
    <location>
        <begin position="68"/>
        <end position="84"/>
    </location>
</feature>
<keyword evidence="3" id="KW-1185">Reference proteome</keyword>
<protein>
    <submittedName>
        <fullName evidence="2">Uncharacterized protein</fullName>
    </submittedName>
</protein>
<organism evidence="2 3">
    <name type="scientific">Brassica cretica</name>
    <name type="common">Mustard</name>
    <dbReference type="NCBI Taxonomy" id="69181"/>
    <lineage>
        <taxon>Eukaryota</taxon>
        <taxon>Viridiplantae</taxon>
        <taxon>Streptophyta</taxon>
        <taxon>Embryophyta</taxon>
        <taxon>Tracheophyta</taxon>
        <taxon>Spermatophyta</taxon>
        <taxon>Magnoliopsida</taxon>
        <taxon>eudicotyledons</taxon>
        <taxon>Gunneridae</taxon>
        <taxon>Pentapetalae</taxon>
        <taxon>rosids</taxon>
        <taxon>malvids</taxon>
        <taxon>Brassicales</taxon>
        <taxon>Brassicaceae</taxon>
        <taxon>Brassiceae</taxon>
        <taxon>Brassica</taxon>
    </lineage>
</organism>
<evidence type="ECO:0000313" key="3">
    <source>
        <dbReference type="Proteomes" id="UP000266723"/>
    </source>
</evidence>
<feature type="region of interest" description="Disordered" evidence="1">
    <location>
        <begin position="49"/>
        <end position="84"/>
    </location>
</feature>
<comment type="caution">
    <text evidence="2">The sequence shown here is derived from an EMBL/GenBank/DDBJ whole genome shotgun (WGS) entry which is preliminary data.</text>
</comment>
<dbReference type="Proteomes" id="UP000266723">
    <property type="component" value="Unassembled WGS sequence"/>
</dbReference>
<gene>
    <name evidence="2" type="ORF">DY000_02052737</name>
</gene>
<evidence type="ECO:0000256" key="1">
    <source>
        <dbReference type="SAM" id="MobiDB-lite"/>
    </source>
</evidence>
<reference evidence="2 3" key="1">
    <citation type="journal article" date="2020" name="BMC Genomics">
        <title>Intraspecific diversification of the crop wild relative Brassica cretica Lam. using demographic model selection.</title>
        <authorList>
            <person name="Kioukis A."/>
            <person name="Michalopoulou V.A."/>
            <person name="Briers L."/>
            <person name="Pirintsos S."/>
            <person name="Studholme D.J."/>
            <person name="Pavlidis P."/>
            <person name="Sarris P.F."/>
        </authorList>
    </citation>
    <scope>NUCLEOTIDE SEQUENCE [LARGE SCALE GENOMIC DNA]</scope>
    <source>
        <strain evidence="3">cv. PFS-1207/04</strain>
    </source>
</reference>
<proteinExistence type="predicted"/>
<name>A0ABQ7A864_BRACR</name>
<dbReference type="EMBL" id="QGKV02002055">
    <property type="protein sequence ID" value="KAF3493856.1"/>
    <property type="molecule type" value="Genomic_DNA"/>
</dbReference>
<accession>A0ABQ7A864</accession>
<sequence length="137" mass="14885">MCQVRASYNAIRLFITDAGILITDPIEMSQLAIMHFQSILGAFISTSSLVSPDPPPRPSLKRSRSSPTFSPSLTTNPNPFTQKNTDPVLSLSFLSQPASQNFLGLTSSNQHLPSDFNSILLLPDSQFSIGDPLLPPQ</sequence>